<evidence type="ECO:0000313" key="3">
    <source>
        <dbReference type="EMBL" id="KAF4302654.1"/>
    </source>
</evidence>
<reference evidence="3" key="1">
    <citation type="submission" date="2020-04" db="EMBL/GenBank/DDBJ databases">
        <title>Genome Assembly and Annotation of Botryosphaeria dothidea sdau 11-99, a Latent Pathogen of Apple Fruit Ring Rot in China.</title>
        <authorList>
            <person name="Yu C."/>
            <person name="Diao Y."/>
            <person name="Lu Q."/>
            <person name="Zhao J."/>
            <person name="Cui S."/>
            <person name="Peng C."/>
            <person name="He B."/>
            <person name="Liu H."/>
        </authorList>
    </citation>
    <scope>NUCLEOTIDE SEQUENCE [LARGE SCALE GENOMIC DNA]</scope>
    <source>
        <strain evidence="3">Sdau11-99</strain>
    </source>
</reference>
<evidence type="ECO:0000256" key="1">
    <source>
        <dbReference type="SAM" id="MobiDB-lite"/>
    </source>
</evidence>
<comment type="caution">
    <text evidence="3">The sequence shown here is derived from an EMBL/GenBank/DDBJ whole genome shotgun (WGS) entry which is preliminary data.</text>
</comment>
<protein>
    <recommendedName>
        <fullName evidence="2">Heterokaryon incompatibility domain-containing protein</fullName>
    </recommendedName>
</protein>
<dbReference type="EMBL" id="WWBZ02000062">
    <property type="protein sequence ID" value="KAF4302654.1"/>
    <property type="molecule type" value="Genomic_DNA"/>
</dbReference>
<feature type="region of interest" description="Disordered" evidence="1">
    <location>
        <begin position="765"/>
        <end position="809"/>
    </location>
</feature>
<dbReference type="PANTHER" id="PTHR33112">
    <property type="entry name" value="DOMAIN PROTEIN, PUTATIVE-RELATED"/>
    <property type="match status" value="1"/>
</dbReference>
<dbReference type="AlphaFoldDB" id="A0A8H4IKT5"/>
<organism evidence="3 4">
    <name type="scientific">Botryosphaeria dothidea</name>
    <dbReference type="NCBI Taxonomy" id="55169"/>
    <lineage>
        <taxon>Eukaryota</taxon>
        <taxon>Fungi</taxon>
        <taxon>Dikarya</taxon>
        <taxon>Ascomycota</taxon>
        <taxon>Pezizomycotina</taxon>
        <taxon>Dothideomycetes</taxon>
        <taxon>Dothideomycetes incertae sedis</taxon>
        <taxon>Botryosphaeriales</taxon>
        <taxon>Botryosphaeriaceae</taxon>
        <taxon>Botryosphaeria</taxon>
    </lineage>
</organism>
<evidence type="ECO:0000313" key="4">
    <source>
        <dbReference type="Proteomes" id="UP000572817"/>
    </source>
</evidence>
<gene>
    <name evidence="3" type="ORF">GTA08_BOTSDO09324</name>
</gene>
<name>A0A8H4IKT5_9PEZI</name>
<proteinExistence type="predicted"/>
<dbReference type="OrthoDB" id="270167at2759"/>
<dbReference type="Proteomes" id="UP000572817">
    <property type="component" value="Unassembled WGS sequence"/>
</dbReference>
<accession>A0A8H4IKT5</accession>
<feature type="domain" description="Heterokaryon incompatibility" evidence="2">
    <location>
        <begin position="77"/>
        <end position="235"/>
    </location>
</feature>
<sequence length="809" mass="89515">MEIDSHLTFRDIHGSYAALMASLEDIKNHAGMPGSKASTNAEKSLRLIKTTPVGHSPEGSLVLPVAAPSENWSETNYVAVSYCWNSHGEGHGRYSGPSYLLQSPNGQRSPPKCPLQVLHRARKYALAYKVPFIWIDQECIDQNDAQDVQKHLQAMHKIYSQAKHSIGLLTRRIQSSVQLESLFMLLQALPMADSEDYTGFVSNFENPTLLAENTLQLLRDIQKDEWFSRTWTFQEKYCSVPTGFRILIPAPSRNYSKPSQSSYLPPGVFGNVQYEVELPVGDVCDAIYLLSRQLSSKGPSIRSSAPRELEGEIEPLSGYRWNDHHGPQGHTLPRASWVRHGYAVSVANVFKHIAKCTNRIVSDRLAILGNLCELPYRLNTHILESSNYSYSTCVLALILLNNLLPLLYVEPKEAFDLRRAPKRVIIPLDINIGQLLDGIMSINAAGAQPRVNDAILLYARHCAALDTVAMVPSAIGYVNDCIWKQDFVKSFFKSPFPSVDDPVWQLLPIVSRKGKSHALQDRSFDHGSFASSLQPQATGSTMSGYSNHATWGEGTRLGYIPNNPVVDASGTINVGTWALQTFGDEQLPSTFTISQSSHDRNLLPIQPSSAVFSGDVRLARGNASPEELQIASPPGEIQSTCYMEMSRKWGSDANVPLEQLAERPVQRVVKTGAKWSERAIGWLGMTVAAPTLPFVFYRRRKARRSENSSAPLTEYSSVRKDSWGNNIAELAENRHFVELPGYSAPIELDANQVSEIMGMEIPQRELDTESLLPTPTSAYSPTGRETSPAGSAFPDCEASDLPAYPGPTK</sequence>
<dbReference type="Pfam" id="PF06985">
    <property type="entry name" value="HET"/>
    <property type="match status" value="1"/>
</dbReference>
<keyword evidence="4" id="KW-1185">Reference proteome</keyword>
<dbReference type="InterPro" id="IPR010730">
    <property type="entry name" value="HET"/>
</dbReference>
<evidence type="ECO:0000259" key="2">
    <source>
        <dbReference type="Pfam" id="PF06985"/>
    </source>
</evidence>
<feature type="compositionally biased region" description="Polar residues" evidence="1">
    <location>
        <begin position="771"/>
        <end position="789"/>
    </location>
</feature>
<dbReference type="PANTHER" id="PTHR33112:SF16">
    <property type="entry name" value="HETEROKARYON INCOMPATIBILITY DOMAIN-CONTAINING PROTEIN"/>
    <property type="match status" value="1"/>
</dbReference>